<dbReference type="EMBL" id="HBIZ01014231">
    <property type="protein sequence ID" value="CAE0756090.1"/>
    <property type="molecule type" value="Transcribed_RNA"/>
</dbReference>
<dbReference type="GO" id="GO:0008270">
    <property type="term" value="F:zinc ion binding"/>
    <property type="evidence" value="ECO:0007669"/>
    <property type="project" value="UniProtKB-KW"/>
</dbReference>
<dbReference type="AlphaFoldDB" id="A0A7S4B6Q7"/>
<organism evidence="18">
    <name type="scientific">Chrysotila carterae</name>
    <name type="common">Marine alga</name>
    <name type="synonym">Syracosphaera carterae</name>
    <dbReference type="NCBI Taxonomy" id="13221"/>
    <lineage>
        <taxon>Eukaryota</taxon>
        <taxon>Haptista</taxon>
        <taxon>Haptophyta</taxon>
        <taxon>Prymnesiophyceae</taxon>
        <taxon>Isochrysidales</taxon>
        <taxon>Isochrysidaceae</taxon>
        <taxon>Chrysotila</taxon>
    </lineage>
</organism>
<keyword evidence="10" id="KW-0347">Helicase</keyword>
<evidence type="ECO:0000259" key="17">
    <source>
        <dbReference type="PROSITE" id="PS50051"/>
    </source>
</evidence>
<keyword evidence="6" id="KW-0479">Metal-binding</keyword>
<dbReference type="Pfam" id="PF17207">
    <property type="entry name" value="MCM_OB"/>
    <property type="match status" value="1"/>
</dbReference>
<evidence type="ECO:0000256" key="14">
    <source>
        <dbReference type="ARBA" id="ARBA00023242"/>
    </source>
</evidence>
<keyword evidence="8" id="KW-0863">Zinc-finger</keyword>
<dbReference type="GO" id="GO:0042555">
    <property type="term" value="C:MCM complex"/>
    <property type="evidence" value="ECO:0007669"/>
    <property type="project" value="InterPro"/>
</dbReference>
<evidence type="ECO:0000256" key="7">
    <source>
        <dbReference type="ARBA" id="ARBA00022741"/>
    </source>
</evidence>
<feature type="compositionally biased region" description="Polar residues" evidence="16">
    <location>
        <begin position="8"/>
        <end position="17"/>
    </location>
</feature>
<dbReference type="PRINTS" id="PR01658">
    <property type="entry name" value="MCMPROTEIN2"/>
</dbReference>
<keyword evidence="7" id="KW-0547">Nucleotide-binding</keyword>
<dbReference type="GO" id="GO:0005634">
    <property type="term" value="C:nucleus"/>
    <property type="evidence" value="ECO:0007669"/>
    <property type="project" value="UniProtKB-SubCell"/>
</dbReference>
<dbReference type="InterPro" id="IPR041562">
    <property type="entry name" value="MCM_lid"/>
</dbReference>
<dbReference type="PRINTS" id="PR01657">
    <property type="entry name" value="MCMFAMILY"/>
</dbReference>
<evidence type="ECO:0000256" key="13">
    <source>
        <dbReference type="ARBA" id="ARBA00023125"/>
    </source>
</evidence>
<dbReference type="GO" id="GO:0016787">
    <property type="term" value="F:hydrolase activity"/>
    <property type="evidence" value="ECO:0007669"/>
    <property type="project" value="UniProtKB-KW"/>
</dbReference>
<dbReference type="GO" id="GO:0003697">
    <property type="term" value="F:single-stranded DNA binding"/>
    <property type="evidence" value="ECO:0007669"/>
    <property type="project" value="TreeGrafter"/>
</dbReference>
<keyword evidence="13" id="KW-0238">DNA-binding</keyword>
<dbReference type="Pfam" id="PF17855">
    <property type="entry name" value="MCM_lid"/>
    <property type="match status" value="1"/>
</dbReference>
<dbReference type="InterPro" id="IPR012340">
    <property type="entry name" value="NA-bd_OB-fold"/>
</dbReference>
<dbReference type="InterPro" id="IPR001208">
    <property type="entry name" value="MCM_dom"/>
</dbReference>
<accession>A0A7S4B6Q7</accession>
<dbReference type="InterPro" id="IPR008045">
    <property type="entry name" value="MCM2"/>
</dbReference>
<dbReference type="PANTHER" id="PTHR11630">
    <property type="entry name" value="DNA REPLICATION LICENSING FACTOR MCM FAMILY MEMBER"/>
    <property type="match status" value="1"/>
</dbReference>
<keyword evidence="12" id="KW-0067">ATP-binding</keyword>
<feature type="compositionally biased region" description="Acidic residues" evidence="16">
    <location>
        <begin position="82"/>
        <end position="98"/>
    </location>
</feature>
<evidence type="ECO:0000256" key="9">
    <source>
        <dbReference type="ARBA" id="ARBA00022801"/>
    </source>
</evidence>
<dbReference type="Gene3D" id="3.30.1640.10">
    <property type="entry name" value="mini-chromosome maintenance (MCM) complex, chain A, domain 1"/>
    <property type="match status" value="1"/>
</dbReference>
<dbReference type="SUPFAM" id="SSF50249">
    <property type="entry name" value="Nucleic acid-binding proteins"/>
    <property type="match status" value="1"/>
</dbReference>
<dbReference type="Pfam" id="PF23669">
    <property type="entry name" value="WHD_MCM2"/>
    <property type="match status" value="1"/>
</dbReference>
<evidence type="ECO:0000256" key="3">
    <source>
        <dbReference type="ARBA" id="ARBA00012551"/>
    </source>
</evidence>
<dbReference type="PANTHER" id="PTHR11630:SF44">
    <property type="entry name" value="DNA REPLICATION LICENSING FACTOR MCM2"/>
    <property type="match status" value="1"/>
</dbReference>
<evidence type="ECO:0000256" key="11">
    <source>
        <dbReference type="ARBA" id="ARBA00022833"/>
    </source>
</evidence>
<keyword evidence="5" id="KW-0235">DNA replication</keyword>
<protein>
    <recommendedName>
        <fullName evidence="4">DNA replication licensing factor MCM2</fullName>
        <ecNumber evidence="3">3.6.4.12</ecNumber>
    </recommendedName>
</protein>
<keyword evidence="11" id="KW-0862">Zinc</keyword>
<dbReference type="SUPFAM" id="SSF52540">
    <property type="entry name" value="P-loop containing nucleoside triphosphate hydrolases"/>
    <property type="match status" value="1"/>
</dbReference>
<dbReference type="GO" id="GO:0005524">
    <property type="term" value="F:ATP binding"/>
    <property type="evidence" value="ECO:0007669"/>
    <property type="project" value="UniProtKB-KW"/>
</dbReference>
<dbReference type="Pfam" id="PF00493">
    <property type="entry name" value="MCM"/>
    <property type="match status" value="1"/>
</dbReference>
<dbReference type="GO" id="GO:0017116">
    <property type="term" value="F:single-stranded DNA helicase activity"/>
    <property type="evidence" value="ECO:0007669"/>
    <property type="project" value="TreeGrafter"/>
</dbReference>
<feature type="compositionally biased region" description="Acidic residues" evidence="16">
    <location>
        <begin position="57"/>
        <end position="68"/>
    </location>
</feature>
<evidence type="ECO:0000256" key="2">
    <source>
        <dbReference type="ARBA" id="ARBA00008010"/>
    </source>
</evidence>
<evidence type="ECO:0000256" key="1">
    <source>
        <dbReference type="ARBA" id="ARBA00004123"/>
    </source>
</evidence>
<evidence type="ECO:0000256" key="10">
    <source>
        <dbReference type="ARBA" id="ARBA00022806"/>
    </source>
</evidence>
<dbReference type="InterPro" id="IPR031327">
    <property type="entry name" value="MCM"/>
</dbReference>
<evidence type="ECO:0000256" key="12">
    <source>
        <dbReference type="ARBA" id="ARBA00022840"/>
    </source>
</evidence>
<feature type="region of interest" description="Disordered" evidence="16">
    <location>
        <begin position="1"/>
        <end position="156"/>
    </location>
</feature>
<dbReference type="InterPro" id="IPR027417">
    <property type="entry name" value="P-loop_NTPase"/>
</dbReference>
<reference evidence="18" key="1">
    <citation type="submission" date="2021-01" db="EMBL/GenBank/DDBJ databases">
        <authorList>
            <person name="Corre E."/>
            <person name="Pelletier E."/>
            <person name="Niang G."/>
            <person name="Scheremetjew M."/>
            <person name="Finn R."/>
            <person name="Kale V."/>
            <person name="Holt S."/>
            <person name="Cochrane G."/>
            <person name="Meng A."/>
            <person name="Brown T."/>
            <person name="Cohen L."/>
        </authorList>
    </citation>
    <scope>NUCLEOTIDE SEQUENCE</scope>
    <source>
        <strain evidence="18">CCMP645</strain>
    </source>
</reference>
<evidence type="ECO:0000313" key="18">
    <source>
        <dbReference type="EMBL" id="CAE0756090.1"/>
    </source>
</evidence>
<dbReference type="SMART" id="SM00350">
    <property type="entry name" value="MCM"/>
    <property type="match status" value="1"/>
</dbReference>
<name>A0A7S4B6Q7_CHRCT</name>
<dbReference type="InterPro" id="IPR018525">
    <property type="entry name" value="MCM_CS"/>
</dbReference>
<keyword evidence="9" id="KW-0378">Hydrolase</keyword>
<keyword evidence="14" id="KW-0539">Nucleus</keyword>
<evidence type="ECO:0000256" key="15">
    <source>
        <dbReference type="ARBA" id="ARBA00023306"/>
    </source>
</evidence>
<dbReference type="InterPro" id="IPR059098">
    <property type="entry name" value="WHD_MCM2"/>
</dbReference>
<comment type="similarity">
    <text evidence="2">Belongs to the MCM family.</text>
</comment>
<evidence type="ECO:0000256" key="4">
    <source>
        <dbReference type="ARBA" id="ARBA00018925"/>
    </source>
</evidence>
<evidence type="ECO:0000256" key="16">
    <source>
        <dbReference type="SAM" id="MobiDB-lite"/>
    </source>
</evidence>
<dbReference type="FunFam" id="3.40.50.300:FF:000138">
    <property type="entry name" value="DNA helicase"/>
    <property type="match status" value="1"/>
</dbReference>
<proteinExistence type="inferred from homology"/>
<sequence length="916" mass="101425">MAPKRSRATSNAESNATGAGGPPPPDDESSSSEQSPPPAEDAEPGTPSAPPSVGPAMDEEDDGEELIGEDMHADYRPMGALDEYEADGIDENEYDDLDHEARAAADAELRARDQRERPSRIPAALLTPEDEDEEERPRRRRREEPEPGDDSGATLEDILGEEDSGINLEDYQGSLGDWIQTPAVREEIKRRFRNFLIHFDPEASDEAESSTKYSMIVRKMCTSNRESLPVSYMHLSKEVPILAIWVADAPNAMLELLDVAAMDVVRIMFPEYEKIQPNIHVRITDLPIQDSIRDLRQVHMGCLVKVSGVVTRRSGVFPQLKVCKYNCGSCGYVLGPFTVQGMEPKMAGTQCPSCQNKGPYSLNTEQTIYCNYQQLTLQESPSSVPAGRLPRQKSVVLTWDLIDMVKPGEEIEVTGTYATSFDAALNRKSGFPVFATVIEANHVMKKEDADLQALTDQDRLEIHRLSKNPQIRKKIIDSIAPSIFGHLDIKTSIALSLFGGQAKDINGKHRIRGDINVLLLGDPGTAKSQFLKYVQKVSPRAVYTTGQGASAVGLTAAVHRDSATREWVLEGGALVLADKGVCLIDEFDKMNDSDRTSIHEAMEQQTISIAKAGIKAQLPARCAVIAAANPVKGRYDSSVSFHDNVDLSEPILSRFDCVCVVKDEMDPIADERLAEFVVRSHKRSHPEAVADDEVQQQEDLRDAGKYIDQALLRKYIMYARTFVRPVLRDVDVGKITQVYTELRRESQSGGVSVAVRHIESIIRMAEASARMHLRDQVRQDDVDLAISVMLRSVINSQKYAVKRSMEIKFSKYLVSGQDANQLIEFQLRRLFGQAAELNALRRATLPVAVLLEDFESRAKEVAVDDLSQFYKSDSFLGDGVARIGFRRTRNASGAEVLVRASDLQTYNNAVAAETAA</sequence>
<feature type="compositionally biased region" description="Basic and acidic residues" evidence="16">
    <location>
        <begin position="99"/>
        <end position="119"/>
    </location>
</feature>
<dbReference type="GO" id="GO:0043138">
    <property type="term" value="F:3'-5' DNA helicase activity"/>
    <property type="evidence" value="ECO:0007669"/>
    <property type="project" value="TreeGrafter"/>
</dbReference>
<evidence type="ECO:0000256" key="5">
    <source>
        <dbReference type="ARBA" id="ARBA00022705"/>
    </source>
</evidence>
<dbReference type="Pfam" id="PF12619">
    <property type="entry name" value="MCM2_N"/>
    <property type="match status" value="1"/>
</dbReference>
<evidence type="ECO:0000256" key="8">
    <source>
        <dbReference type="ARBA" id="ARBA00022771"/>
    </source>
</evidence>
<dbReference type="Gene3D" id="3.40.50.300">
    <property type="entry name" value="P-loop containing nucleotide triphosphate hydrolases"/>
    <property type="match status" value="1"/>
</dbReference>
<dbReference type="GO" id="GO:0000727">
    <property type="term" value="P:double-strand break repair via break-induced replication"/>
    <property type="evidence" value="ECO:0007669"/>
    <property type="project" value="TreeGrafter"/>
</dbReference>
<comment type="subcellular location">
    <subcellularLocation>
        <location evidence="1">Nucleus</location>
    </subcellularLocation>
</comment>
<dbReference type="Gene3D" id="2.20.28.10">
    <property type="match status" value="1"/>
</dbReference>
<dbReference type="EC" id="3.6.4.12" evidence="3"/>
<dbReference type="Gene3D" id="2.40.50.140">
    <property type="entry name" value="Nucleic acid-binding proteins"/>
    <property type="match status" value="1"/>
</dbReference>
<dbReference type="PROSITE" id="PS00847">
    <property type="entry name" value="MCM_1"/>
    <property type="match status" value="1"/>
</dbReference>
<dbReference type="Pfam" id="PF14551">
    <property type="entry name" value="MCM_N"/>
    <property type="match status" value="1"/>
</dbReference>
<dbReference type="InterPro" id="IPR033762">
    <property type="entry name" value="MCM_OB"/>
</dbReference>
<feature type="domain" description="MCM C-terminal AAA(+) ATPase" evidence="17">
    <location>
        <begin position="471"/>
        <end position="677"/>
    </location>
</feature>
<dbReference type="PROSITE" id="PS50051">
    <property type="entry name" value="MCM_2"/>
    <property type="match status" value="1"/>
</dbReference>
<gene>
    <name evidence="18" type="ORF">PCAR00345_LOCUS8684</name>
</gene>
<keyword evidence="15" id="KW-0131">Cell cycle</keyword>
<dbReference type="GO" id="GO:1902975">
    <property type="term" value="P:mitotic DNA replication initiation"/>
    <property type="evidence" value="ECO:0007669"/>
    <property type="project" value="TreeGrafter"/>
</dbReference>
<evidence type="ECO:0000256" key="6">
    <source>
        <dbReference type="ARBA" id="ARBA00022723"/>
    </source>
</evidence>
<dbReference type="InterPro" id="IPR027925">
    <property type="entry name" value="MCM_N"/>
</dbReference>